<accession>A0AA87ZBD2</accession>
<dbReference type="EMBL" id="BTGU01000002">
    <property type="protein sequence ID" value="GMN29719.1"/>
    <property type="molecule type" value="Genomic_DNA"/>
</dbReference>
<feature type="compositionally biased region" description="Pro residues" evidence="1">
    <location>
        <begin position="220"/>
        <end position="235"/>
    </location>
</feature>
<dbReference type="InterPro" id="IPR056562">
    <property type="entry name" value="LysM2_CERK1_LYK3_4_5"/>
</dbReference>
<feature type="domain" description="LysM" evidence="3">
    <location>
        <begin position="162"/>
        <end position="207"/>
    </location>
</feature>
<comment type="caution">
    <text evidence="4">The sequence shown here is derived from an EMBL/GenBank/DDBJ whole genome shotgun (WGS) entry which is preliminary data.</text>
</comment>
<evidence type="ECO:0000256" key="1">
    <source>
        <dbReference type="SAM" id="MobiDB-lite"/>
    </source>
</evidence>
<dbReference type="Pfam" id="PF23473">
    <property type="entry name" value="LysM3_LYK4_5"/>
    <property type="match status" value="1"/>
</dbReference>
<organism evidence="4 5">
    <name type="scientific">Ficus carica</name>
    <name type="common">Common fig</name>
    <dbReference type="NCBI Taxonomy" id="3494"/>
    <lineage>
        <taxon>Eukaryota</taxon>
        <taxon>Viridiplantae</taxon>
        <taxon>Streptophyta</taxon>
        <taxon>Embryophyta</taxon>
        <taxon>Tracheophyta</taxon>
        <taxon>Spermatophyta</taxon>
        <taxon>Magnoliopsida</taxon>
        <taxon>eudicotyledons</taxon>
        <taxon>Gunneridae</taxon>
        <taxon>Pentapetalae</taxon>
        <taxon>rosids</taxon>
        <taxon>fabids</taxon>
        <taxon>Rosales</taxon>
        <taxon>Moraceae</taxon>
        <taxon>Ficeae</taxon>
        <taxon>Ficus</taxon>
    </lineage>
</organism>
<keyword evidence="2" id="KW-0732">Signal</keyword>
<keyword evidence="5" id="KW-1185">Reference proteome</keyword>
<dbReference type="SUPFAM" id="SSF54106">
    <property type="entry name" value="LysM domain"/>
    <property type="match status" value="1"/>
</dbReference>
<dbReference type="PROSITE" id="PS51782">
    <property type="entry name" value="LYSM"/>
    <property type="match status" value="1"/>
</dbReference>
<evidence type="ECO:0000313" key="4">
    <source>
        <dbReference type="EMBL" id="GMN29719.1"/>
    </source>
</evidence>
<dbReference type="PANTHER" id="PTHR45927">
    <property type="entry name" value="LYSM-DOMAIN RECEPTOR-LIKE KINASE-RELATED"/>
    <property type="match status" value="1"/>
</dbReference>
<feature type="region of interest" description="Disordered" evidence="1">
    <location>
        <begin position="210"/>
        <end position="251"/>
    </location>
</feature>
<reference evidence="4" key="1">
    <citation type="submission" date="2023-07" db="EMBL/GenBank/DDBJ databases">
        <title>draft genome sequence of fig (Ficus carica).</title>
        <authorList>
            <person name="Takahashi T."/>
            <person name="Nishimura K."/>
        </authorList>
    </citation>
    <scope>NUCLEOTIDE SEQUENCE</scope>
</reference>
<dbReference type="PANTHER" id="PTHR45927:SF11">
    <property type="entry name" value="LYSM DOMAIN RECEPTOR-LIKE KINASE 4"/>
    <property type="match status" value="1"/>
</dbReference>
<evidence type="ECO:0000259" key="3">
    <source>
        <dbReference type="PROSITE" id="PS51782"/>
    </source>
</evidence>
<dbReference type="InterPro" id="IPR036779">
    <property type="entry name" value="LysM_dom_sf"/>
</dbReference>
<dbReference type="Gene3D" id="3.10.350.10">
    <property type="entry name" value="LysM domain"/>
    <property type="match status" value="1"/>
</dbReference>
<proteinExistence type="predicted"/>
<evidence type="ECO:0000313" key="5">
    <source>
        <dbReference type="Proteomes" id="UP001187192"/>
    </source>
</evidence>
<sequence>MAFPLPSTNSIFIICIIVFCFSASTLSQQPYIGQDNTDCDNNHKESSALGYFCNGLNRSCQAYLTFRSTPPYNSVVAISYLLYADPFGRTINQTKFYVVQPVDIYWTLANNTFQGLTTCQALINQTGNPPALDLETCQKITVPLRCACPTKNQIDVGVNYLMSYFTDVDDDYYTISQEYGVDSQLLLQANRLSYLDNTIYPDTTILVPLKSPPSNSQTIEPPPSSLPPPLQPPTSSPSSSSLKENLALCPA</sequence>
<dbReference type="Proteomes" id="UP001187192">
    <property type="component" value="Unassembled WGS sequence"/>
</dbReference>
<dbReference type="InterPro" id="IPR018392">
    <property type="entry name" value="LysM"/>
</dbReference>
<dbReference type="Pfam" id="PF23472">
    <property type="entry name" value="LysM2_CERK1_LYK3_4_5"/>
    <property type="match status" value="1"/>
</dbReference>
<dbReference type="InterPro" id="IPR056563">
    <property type="entry name" value="LysM3_LYK4_5"/>
</dbReference>
<name>A0AA87ZBD2_FICCA</name>
<dbReference type="AlphaFoldDB" id="A0AA87ZBD2"/>
<feature type="signal peptide" evidence="2">
    <location>
        <begin position="1"/>
        <end position="27"/>
    </location>
</feature>
<feature type="chain" id="PRO_5041706361" description="LysM domain-containing protein" evidence="2">
    <location>
        <begin position="28"/>
        <end position="251"/>
    </location>
</feature>
<evidence type="ECO:0000256" key="2">
    <source>
        <dbReference type="SAM" id="SignalP"/>
    </source>
</evidence>
<dbReference type="InterPro" id="IPR052611">
    <property type="entry name" value="Plant_RLK_LysM"/>
</dbReference>
<gene>
    <name evidence="4" type="ORF">TIFTF001_002535</name>
</gene>
<protein>
    <recommendedName>
        <fullName evidence="3">LysM domain-containing protein</fullName>
    </recommendedName>
</protein>